<dbReference type="AlphaFoldDB" id="A0A1H9EXC1"/>
<dbReference type="RefSeq" id="WP_023631441.1">
    <property type="nucleotide sequence ID" value="NZ_CATKPM010000066.1"/>
</dbReference>
<keyword evidence="1" id="KW-0175">Coiled coil</keyword>
<dbReference type="Proteomes" id="UP001209279">
    <property type="component" value="Chromosome"/>
</dbReference>
<dbReference type="KEGG" id="pmos:O165_004355"/>
<reference evidence="5" key="2">
    <citation type="submission" date="2021-08" db="EMBL/GenBank/DDBJ databases">
        <authorList>
            <person name="Yaryura P.M."/>
            <person name="Bianco M.I."/>
            <person name="Morais C."/>
            <person name="Setubal J.C."/>
        </authorList>
    </citation>
    <scope>NUCLEOTIDE SEQUENCE</scope>
    <source>
        <strain evidence="5">AP1</strain>
    </source>
</reference>
<reference evidence="4 6" key="1">
    <citation type="submission" date="2016-10" db="EMBL/GenBank/DDBJ databases">
        <authorList>
            <person name="de Groot N.N."/>
        </authorList>
    </citation>
    <scope>NUCLEOTIDE SEQUENCE [LARGE SCALE GENOMIC DNA]</scope>
    <source>
        <strain evidence="4 6">LMG 27941</strain>
    </source>
</reference>
<organism evidence="4 6">
    <name type="scientific">Pseudomonas soli</name>
    <dbReference type="NCBI Taxonomy" id="1306993"/>
    <lineage>
        <taxon>Bacteria</taxon>
        <taxon>Pseudomonadati</taxon>
        <taxon>Pseudomonadota</taxon>
        <taxon>Gammaproteobacteria</taxon>
        <taxon>Pseudomonadales</taxon>
        <taxon>Pseudomonadaceae</taxon>
        <taxon>Pseudomonas</taxon>
    </lineage>
</organism>
<dbReference type="Pfam" id="PF14346">
    <property type="entry name" value="DUF4398"/>
    <property type="match status" value="1"/>
</dbReference>
<evidence type="ECO:0000313" key="7">
    <source>
        <dbReference type="Proteomes" id="UP001329505"/>
    </source>
</evidence>
<keyword evidence="7" id="KW-1185">Reference proteome</keyword>
<dbReference type="EMBL" id="CP083803">
    <property type="protein sequence ID" value="UXZ44724.1"/>
    <property type="molecule type" value="Genomic_DNA"/>
</dbReference>
<dbReference type="Proteomes" id="UP000199221">
    <property type="component" value="Unassembled WGS sequence"/>
</dbReference>
<dbReference type="Proteomes" id="UP001329505">
    <property type="component" value="Unassembled WGS sequence"/>
</dbReference>
<dbReference type="Gene3D" id="1.20.1270.390">
    <property type="match status" value="1"/>
</dbReference>
<evidence type="ECO:0000313" key="6">
    <source>
        <dbReference type="Proteomes" id="UP000199221"/>
    </source>
</evidence>
<evidence type="ECO:0000256" key="1">
    <source>
        <dbReference type="SAM" id="Coils"/>
    </source>
</evidence>
<dbReference type="GeneID" id="93676980"/>
<feature type="coiled-coil region" evidence="1">
    <location>
        <begin position="69"/>
        <end position="112"/>
    </location>
</feature>
<protein>
    <submittedName>
        <fullName evidence="3">DUF4398 domain-containing protein</fullName>
    </submittedName>
</protein>
<dbReference type="InterPro" id="IPR025511">
    <property type="entry name" value="DUF4398"/>
</dbReference>
<evidence type="ECO:0000259" key="2">
    <source>
        <dbReference type="Pfam" id="PF14346"/>
    </source>
</evidence>
<dbReference type="EMBL" id="FOEQ01000002">
    <property type="protein sequence ID" value="SEQ30247.1"/>
    <property type="molecule type" value="Genomic_DNA"/>
</dbReference>
<gene>
    <name evidence="5" type="ORF">K7K07_22070</name>
    <name evidence="4" type="ORF">SAMN05216230_102378</name>
    <name evidence="3" type="ORF">V0R55_04710</name>
</gene>
<accession>A0A1H9EXC1</accession>
<proteinExistence type="predicted"/>
<evidence type="ECO:0000313" key="4">
    <source>
        <dbReference type="EMBL" id="SEQ30247.1"/>
    </source>
</evidence>
<feature type="domain" description="DUF4398" evidence="2">
    <location>
        <begin position="26"/>
        <end position="100"/>
    </location>
</feature>
<reference evidence="3 7" key="3">
    <citation type="submission" date="2024-01" db="EMBL/GenBank/DDBJ databases">
        <title>Unpublished Manusciprt.</title>
        <authorList>
            <person name="Duman M."/>
            <person name="Valdes E.G."/>
            <person name="Ajmi N."/>
            <person name="Altun S."/>
            <person name="Saticioglu I.B."/>
        </authorList>
    </citation>
    <scope>NUCLEOTIDE SEQUENCE [LARGE SCALE GENOMIC DNA]</scope>
    <source>
        <strain evidence="3 7">139P</strain>
    </source>
</reference>
<evidence type="ECO:0000313" key="5">
    <source>
        <dbReference type="EMBL" id="UXZ44724.1"/>
    </source>
</evidence>
<sequence length="117" mass="13120">MRIQPLMLALAVLGLAGCANDPAPNEQLRLSEQALEQARAVGATEQVPEFKLAEDKLARAKSNMLGESYRDARMRAEQAELDARLAEARVLNQKSEEQLQVLQSRIKRLRKQLEVQP</sequence>
<name>A0A1H9EXC1_9PSED</name>
<evidence type="ECO:0000313" key="3">
    <source>
        <dbReference type="EMBL" id="MEE1879450.1"/>
    </source>
</evidence>
<dbReference type="EMBL" id="JAZDQQ010000003">
    <property type="protein sequence ID" value="MEE1879450.1"/>
    <property type="molecule type" value="Genomic_DNA"/>
</dbReference>
<dbReference type="PROSITE" id="PS51257">
    <property type="entry name" value="PROKAR_LIPOPROTEIN"/>
    <property type="match status" value="1"/>
</dbReference>